<sequence>MTTPYDAMNQWAHTLTHTLHLNTPAAHNAPLAELLDLTREVAHNVARPAGPVTTYYVGLAVGLAGGDVDKAREIITELRDLIPTQEGND</sequence>
<dbReference type="Pfam" id="PF20058">
    <property type="entry name" value="DUF6457"/>
    <property type="match status" value="1"/>
</dbReference>
<accession>C7R443</accession>
<dbReference type="RefSeq" id="WP_015771528.1">
    <property type="nucleotide sequence ID" value="NC_013174.1"/>
</dbReference>
<name>C7R443_JONDD</name>
<evidence type="ECO:0000313" key="2">
    <source>
        <dbReference type="EMBL" id="ACV08900.1"/>
    </source>
</evidence>
<evidence type="ECO:0000259" key="1">
    <source>
        <dbReference type="Pfam" id="PF20058"/>
    </source>
</evidence>
<dbReference type="HOGENOM" id="CLU_154370_0_0_11"/>
<dbReference type="Proteomes" id="UP000000628">
    <property type="component" value="Chromosome"/>
</dbReference>
<keyword evidence="3" id="KW-1185">Reference proteome</keyword>
<feature type="domain" description="DUF6457" evidence="1">
    <location>
        <begin position="6"/>
        <end position="85"/>
    </location>
</feature>
<dbReference type="AlphaFoldDB" id="C7R443"/>
<dbReference type="KEGG" id="jde:Jden_1244"/>
<protein>
    <recommendedName>
        <fullName evidence="1">DUF6457 domain-containing protein</fullName>
    </recommendedName>
</protein>
<dbReference type="STRING" id="471856.Jden_1244"/>
<evidence type="ECO:0000313" key="3">
    <source>
        <dbReference type="Proteomes" id="UP000000628"/>
    </source>
</evidence>
<reference evidence="2 3" key="1">
    <citation type="journal article" date="2009" name="Stand. Genomic Sci.">
        <title>Complete genome sequence of Jonesia denitrificans type strain (Prevot 55134).</title>
        <authorList>
            <person name="Pukall R."/>
            <person name="Gehrich-Schroter G."/>
            <person name="Lapidus A."/>
            <person name="Nolan M."/>
            <person name="Glavina Del Rio T."/>
            <person name="Lucas S."/>
            <person name="Chen F."/>
            <person name="Tice H."/>
            <person name="Pitluck S."/>
            <person name="Cheng J.F."/>
            <person name="Copeland A."/>
            <person name="Saunders E."/>
            <person name="Brettin T."/>
            <person name="Detter J.C."/>
            <person name="Bruce D."/>
            <person name="Goodwin L."/>
            <person name="Pati A."/>
            <person name="Ivanova N."/>
            <person name="Mavromatis K."/>
            <person name="Ovchinnikova G."/>
            <person name="Chen A."/>
            <person name="Palaniappan K."/>
            <person name="Land M."/>
            <person name="Hauser L."/>
            <person name="Chang Y.J."/>
            <person name="Jeffries C.D."/>
            <person name="Chain P."/>
            <person name="Goker M."/>
            <person name="Bristow J."/>
            <person name="Eisen J.A."/>
            <person name="Markowitz V."/>
            <person name="Hugenholtz P."/>
            <person name="Kyrpides N.C."/>
            <person name="Klenk H.P."/>
            <person name="Han C."/>
        </authorList>
    </citation>
    <scope>NUCLEOTIDE SEQUENCE [LARGE SCALE GENOMIC DNA]</scope>
    <source>
        <strain evidence="3">ATCC 14870 / DSM 20603 / BCRC 15368 / CIP 55.134 / JCM 11481 / NBRC 15587 / NCTC 10816 / Prevot 55134</strain>
    </source>
</reference>
<gene>
    <name evidence="2" type="ordered locus">Jden_1244</name>
</gene>
<dbReference type="OrthoDB" id="4735656at2"/>
<dbReference type="InterPro" id="IPR045598">
    <property type="entry name" value="DUF6457"/>
</dbReference>
<dbReference type="EMBL" id="CP001706">
    <property type="protein sequence ID" value="ACV08900.1"/>
    <property type="molecule type" value="Genomic_DNA"/>
</dbReference>
<proteinExistence type="predicted"/>
<organism evidence="2 3">
    <name type="scientific">Jonesia denitrificans (strain ATCC 14870 / DSM 20603 / BCRC 15368 / CIP 55.134 / JCM 11481 / NBRC 15587 / NCTC 10816 / Prevot 55134)</name>
    <name type="common">Listeria denitrificans</name>
    <dbReference type="NCBI Taxonomy" id="471856"/>
    <lineage>
        <taxon>Bacteria</taxon>
        <taxon>Bacillati</taxon>
        <taxon>Actinomycetota</taxon>
        <taxon>Actinomycetes</taxon>
        <taxon>Micrococcales</taxon>
        <taxon>Jonesiaceae</taxon>
        <taxon>Jonesia</taxon>
    </lineage>
</organism>